<dbReference type="InterPro" id="IPR014949">
    <property type="entry name" value="DUF1820"/>
</dbReference>
<evidence type="ECO:0000256" key="1">
    <source>
        <dbReference type="SAM" id="MobiDB-lite"/>
    </source>
</evidence>
<protein>
    <submittedName>
        <fullName evidence="2">DUF1820 family protein</fullName>
    </submittedName>
</protein>
<dbReference type="RefSeq" id="WP_304996386.1">
    <property type="nucleotide sequence ID" value="NZ_CP101717.1"/>
</dbReference>
<feature type="compositionally biased region" description="Pro residues" evidence="1">
    <location>
        <begin position="101"/>
        <end position="111"/>
    </location>
</feature>
<evidence type="ECO:0000313" key="2">
    <source>
        <dbReference type="EMBL" id="WLD59097.1"/>
    </source>
</evidence>
<proteinExistence type="predicted"/>
<feature type="region of interest" description="Disordered" evidence="1">
    <location>
        <begin position="89"/>
        <end position="111"/>
    </location>
</feature>
<sequence length="111" mass="12710">MTDKKRIVYRVIFVHQDKVYEVFCREVTQSDMHGFIELGGFIFGERSQVVVDPGEEKLKSEFSGVKRSYVPMHRVLRIDEMDKEGVAKVRDHTGKGEVTPFPAPPRPSGRS</sequence>
<gene>
    <name evidence="2" type="ORF">NFC81_04740</name>
</gene>
<dbReference type="EMBL" id="CP101717">
    <property type="protein sequence ID" value="WLD59097.1"/>
    <property type="molecule type" value="Genomic_DNA"/>
</dbReference>
<dbReference type="AlphaFoldDB" id="A0AB38YIP1"/>
<accession>A0AB38YIP1</accession>
<organism evidence="2">
    <name type="scientific">Salinispirillum sp. LH 10-3-1</name>
    <dbReference type="NCBI Taxonomy" id="2952525"/>
    <lineage>
        <taxon>Bacteria</taxon>
        <taxon>Pseudomonadati</taxon>
        <taxon>Pseudomonadota</taxon>
        <taxon>Gammaproteobacteria</taxon>
        <taxon>Oceanospirillales</taxon>
        <taxon>Saccharospirillaceae</taxon>
        <taxon>Salinispirillum</taxon>
    </lineage>
</organism>
<dbReference type="Pfam" id="PF08850">
    <property type="entry name" value="DUF1820"/>
    <property type="match status" value="1"/>
</dbReference>
<reference evidence="2" key="1">
    <citation type="submission" date="2022-07" db="EMBL/GenBank/DDBJ databases">
        <title>Complete genome sequence of Salinispirillum sp. LH10-3-1 capable of multiple carbohydrate inversion isolated from a soda lake.</title>
        <authorList>
            <person name="Liu J."/>
            <person name="Zhai Y."/>
            <person name="Zhang H."/>
            <person name="Yang H."/>
            <person name="Qu J."/>
            <person name="Li J."/>
        </authorList>
    </citation>
    <scope>NUCLEOTIDE SEQUENCE</scope>
    <source>
        <strain evidence="2">LH 10-3-1</strain>
    </source>
</reference>
<dbReference type="PIRSF" id="PIRSF028538">
    <property type="entry name" value="DUF1820"/>
    <property type="match status" value="1"/>
</dbReference>
<name>A0AB38YIP1_9GAMM</name>